<feature type="transmembrane region" description="Helical" evidence="1">
    <location>
        <begin position="117"/>
        <end position="136"/>
    </location>
</feature>
<dbReference type="RefSeq" id="WP_192774776.1">
    <property type="nucleotide sequence ID" value="NZ_BAAASY010000001.1"/>
</dbReference>
<evidence type="ECO:0000313" key="3">
    <source>
        <dbReference type="Proteomes" id="UP000661607"/>
    </source>
</evidence>
<keyword evidence="3" id="KW-1185">Reference proteome</keyword>
<comment type="caution">
    <text evidence="2">The sequence shown here is derived from an EMBL/GenBank/DDBJ whole genome shotgun (WGS) entry which is preliminary data.</text>
</comment>
<organism evidence="2 3">
    <name type="scientific">Nonomuraea africana</name>
    <dbReference type="NCBI Taxonomy" id="46171"/>
    <lineage>
        <taxon>Bacteria</taxon>
        <taxon>Bacillati</taxon>
        <taxon>Actinomycetota</taxon>
        <taxon>Actinomycetes</taxon>
        <taxon>Streptosporangiales</taxon>
        <taxon>Streptosporangiaceae</taxon>
        <taxon>Nonomuraea</taxon>
    </lineage>
</organism>
<proteinExistence type="predicted"/>
<feature type="transmembrane region" description="Helical" evidence="1">
    <location>
        <begin position="91"/>
        <end position="111"/>
    </location>
</feature>
<accession>A0ABR9KBY3</accession>
<sequence>METHESRPSAAEAAAALAAAQQARAAGYAPIPAWFFPVVGVLIGVTLGLQALHDLAILPVLAVVVAGYVLTERVYHKRVARSGIQPRQLTLRQQLVLVTPMAALWVAGEILDSRGDWIWLVVAVLAACWTIGYGLVHNRRARASA</sequence>
<dbReference type="EMBL" id="JADBEF010000001">
    <property type="protein sequence ID" value="MBE1559516.1"/>
    <property type="molecule type" value="Genomic_DNA"/>
</dbReference>
<reference evidence="2 3" key="1">
    <citation type="submission" date="2020-10" db="EMBL/GenBank/DDBJ databases">
        <title>Sequencing the genomes of 1000 actinobacteria strains.</title>
        <authorList>
            <person name="Klenk H.-P."/>
        </authorList>
    </citation>
    <scope>NUCLEOTIDE SEQUENCE [LARGE SCALE GENOMIC DNA]</scope>
    <source>
        <strain evidence="2 3">DSM 43748</strain>
    </source>
</reference>
<dbReference type="Proteomes" id="UP000661607">
    <property type="component" value="Unassembled WGS sequence"/>
</dbReference>
<keyword evidence="1" id="KW-0472">Membrane</keyword>
<feature type="transmembrane region" description="Helical" evidence="1">
    <location>
        <begin position="41"/>
        <end position="70"/>
    </location>
</feature>
<keyword evidence="1" id="KW-0812">Transmembrane</keyword>
<gene>
    <name evidence="2" type="ORF">H4W81_002295</name>
</gene>
<keyword evidence="1" id="KW-1133">Transmembrane helix</keyword>
<evidence type="ECO:0000313" key="2">
    <source>
        <dbReference type="EMBL" id="MBE1559516.1"/>
    </source>
</evidence>
<protein>
    <submittedName>
        <fullName evidence="2">ABC-type uncharacterized transport system permease subunit</fullName>
    </submittedName>
</protein>
<evidence type="ECO:0000256" key="1">
    <source>
        <dbReference type="SAM" id="Phobius"/>
    </source>
</evidence>
<name>A0ABR9KBY3_9ACTN</name>